<accession>A0A816M8N4</accession>
<dbReference type="Proteomes" id="UP001295469">
    <property type="component" value="Chromosome C07"/>
</dbReference>
<dbReference type="PANTHER" id="PTHR13544:SF12">
    <property type="entry name" value="SELT-LIKE PROTEIN"/>
    <property type="match status" value="1"/>
</dbReference>
<name>A0A816M8N4_BRANA</name>
<reference evidence="1" key="1">
    <citation type="submission" date="2021-01" db="EMBL/GenBank/DDBJ databases">
        <authorList>
            <consortium name="Genoscope - CEA"/>
            <person name="William W."/>
        </authorList>
    </citation>
    <scope>NUCLEOTIDE SEQUENCE</scope>
</reference>
<dbReference type="InterPro" id="IPR019389">
    <property type="entry name" value="Selenoprotein_T"/>
</dbReference>
<sequence>MVIQGENQKLSLHQALRPKTLLAYYLLLIAYEGGSQIDLFGDGQGLMRTTVTLKMLETEFPVFNVILKNYPPPAPESLLPKVAPVAQMGVTLLIVCGEHIFPMIRIFDPPAWYFSLRANRFGSLASLCF</sequence>
<dbReference type="PANTHER" id="PTHR13544">
    <property type="entry name" value="SELENOPROTEIN T"/>
    <property type="match status" value="1"/>
</dbReference>
<gene>
    <name evidence="1" type="ORF">DARMORV10_C07P23840.1</name>
</gene>
<protein>
    <submittedName>
        <fullName evidence="1">(rape) hypothetical protein</fullName>
    </submittedName>
</protein>
<organism evidence="1">
    <name type="scientific">Brassica napus</name>
    <name type="common">Rape</name>
    <dbReference type="NCBI Taxonomy" id="3708"/>
    <lineage>
        <taxon>Eukaryota</taxon>
        <taxon>Viridiplantae</taxon>
        <taxon>Streptophyta</taxon>
        <taxon>Embryophyta</taxon>
        <taxon>Tracheophyta</taxon>
        <taxon>Spermatophyta</taxon>
        <taxon>Magnoliopsida</taxon>
        <taxon>eudicotyledons</taxon>
        <taxon>Gunneridae</taxon>
        <taxon>Pentapetalae</taxon>
        <taxon>rosids</taxon>
        <taxon>malvids</taxon>
        <taxon>Brassicales</taxon>
        <taxon>Brassicaceae</taxon>
        <taxon>Brassiceae</taxon>
        <taxon>Brassica</taxon>
    </lineage>
</organism>
<dbReference type="AlphaFoldDB" id="A0A816M8N4"/>
<proteinExistence type="predicted"/>
<evidence type="ECO:0000313" key="1">
    <source>
        <dbReference type="EMBL" id="CAF1983529.1"/>
    </source>
</evidence>
<dbReference type="EMBL" id="HG994371">
    <property type="protein sequence ID" value="CAF1983529.1"/>
    <property type="molecule type" value="Genomic_DNA"/>
</dbReference>